<organism evidence="1 2">
    <name type="scientific">Solidesulfovibrio magneticus (strain ATCC 700980 / DSM 13731 / RS-1)</name>
    <name type="common">Desulfovibrio magneticus</name>
    <dbReference type="NCBI Taxonomy" id="573370"/>
    <lineage>
        <taxon>Bacteria</taxon>
        <taxon>Pseudomonadati</taxon>
        <taxon>Thermodesulfobacteriota</taxon>
        <taxon>Desulfovibrionia</taxon>
        <taxon>Desulfovibrionales</taxon>
        <taxon>Desulfovibrionaceae</taxon>
        <taxon>Solidesulfovibrio</taxon>
    </lineage>
</organism>
<dbReference type="HOGENOM" id="CLU_3042752_0_0_7"/>
<sequence length="54" mass="6101">MDNFWRIGNVLEKIDFVQGGLSAGTNSLMISKIANGWRAFGNRMRVKQAPNMMK</sequence>
<dbReference type="EMBL" id="AP010904">
    <property type="protein sequence ID" value="BAH74991.1"/>
    <property type="molecule type" value="Genomic_DNA"/>
</dbReference>
<dbReference type="AlphaFoldDB" id="C4XNL6"/>
<dbReference type="KEGG" id="dma:DMR_15000"/>
<reference evidence="1 2" key="1">
    <citation type="journal article" date="2009" name="Genome Res.">
        <title>Whole genome sequence of Desulfovibrio magneticus strain RS-1 revealed common gene clusters in magnetotactic bacteria.</title>
        <authorList>
            <person name="Nakazawa H."/>
            <person name="Arakaki A."/>
            <person name="Narita-Yamada S."/>
            <person name="Yashiro I."/>
            <person name="Jinno K."/>
            <person name="Aoki N."/>
            <person name="Tsuruyama A."/>
            <person name="Okamura Y."/>
            <person name="Tanikawa S."/>
            <person name="Fujita N."/>
            <person name="Takeyama H."/>
            <person name="Matsunaga T."/>
        </authorList>
    </citation>
    <scope>NUCLEOTIDE SEQUENCE [LARGE SCALE GENOMIC DNA]</scope>
    <source>
        <strain evidence="2">ATCC 700980 / DSM 13731 / RS-1</strain>
    </source>
</reference>
<protein>
    <submittedName>
        <fullName evidence="1">Uncharacterized protein</fullName>
    </submittedName>
</protein>
<proteinExistence type="predicted"/>
<accession>C4XNL6</accession>
<keyword evidence="2" id="KW-1185">Reference proteome</keyword>
<dbReference type="Proteomes" id="UP000009071">
    <property type="component" value="Chromosome"/>
</dbReference>
<dbReference type="STRING" id="573370.DMR_15000"/>
<name>C4XNL6_SOLM1</name>
<gene>
    <name evidence="1" type="ordered locus">DMR_15000</name>
</gene>
<evidence type="ECO:0000313" key="2">
    <source>
        <dbReference type="Proteomes" id="UP000009071"/>
    </source>
</evidence>
<evidence type="ECO:0000313" key="1">
    <source>
        <dbReference type="EMBL" id="BAH74991.1"/>
    </source>
</evidence>